<dbReference type="Proteomes" id="UP001521931">
    <property type="component" value="Unassembled WGS sequence"/>
</dbReference>
<feature type="transmembrane region" description="Helical" evidence="7">
    <location>
        <begin position="428"/>
        <end position="452"/>
    </location>
</feature>
<comment type="subcellular location">
    <subcellularLocation>
        <location evidence="1">Cell membrane</location>
        <topology evidence="1">Multi-pass membrane protein</topology>
    </subcellularLocation>
</comment>
<evidence type="ECO:0000256" key="6">
    <source>
        <dbReference type="SAM" id="MobiDB-lite"/>
    </source>
</evidence>
<dbReference type="RefSeq" id="WP_239264099.1">
    <property type="nucleotide sequence ID" value="NZ_JAKRCV010000025.1"/>
</dbReference>
<proteinExistence type="predicted"/>
<keyword evidence="10" id="KW-1185">Reference proteome</keyword>
<dbReference type="PANTHER" id="PTHR23511:SF34">
    <property type="entry name" value="SYNAPTIC VESICLE GLYCOPROTEIN 2"/>
    <property type="match status" value="1"/>
</dbReference>
<feature type="transmembrane region" description="Helical" evidence="7">
    <location>
        <begin position="81"/>
        <end position="102"/>
    </location>
</feature>
<keyword evidence="2" id="KW-0813">Transport</keyword>
<dbReference type="CDD" id="cd17316">
    <property type="entry name" value="MFS_SV2_like"/>
    <property type="match status" value="1"/>
</dbReference>
<keyword evidence="3 7" id="KW-0812">Transmembrane</keyword>
<evidence type="ECO:0000256" key="1">
    <source>
        <dbReference type="ARBA" id="ARBA00004651"/>
    </source>
</evidence>
<feature type="domain" description="Major facilitator superfamily (MFS) profile" evidence="8">
    <location>
        <begin position="43"/>
        <end position="457"/>
    </location>
</feature>
<evidence type="ECO:0000313" key="9">
    <source>
        <dbReference type="EMBL" id="MCG7322070.1"/>
    </source>
</evidence>
<feature type="transmembrane region" description="Helical" evidence="7">
    <location>
        <begin position="344"/>
        <end position="363"/>
    </location>
</feature>
<feature type="region of interest" description="Disordered" evidence="6">
    <location>
        <begin position="1"/>
        <end position="21"/>
    </location>
</feature>
<dbReference type="InterPro" id="IPR036259">
    <property type="entry name" value="MFS_trans_sf"/>
</dbReference>
<organism evidence="9 10">
    <name type="scientific">Arsenicicoccus bolidensis</name>
    <dbReference type="NCBI Taxonomy" id="229480"/>
    <lineage>
        <taxon>Bacteria</taxon>
        <taxon>Bacillati</taxon>
        <taxon>Actinomycetota</taxon>
        <taxon>Actinomycetes</taxon>
        <taxon>Micrococcales</taxon>
        <taxon>Intrasporangiaceae</taxon>
        <taxon>Arsenicicoccus</taxon>
    </lineage>
</organism>
<dbReference type="InterPro" id="IPR005829">
    <property type="entry name" value="Sugar_transporter_CS"/>
</dbReference>
<dbReference type="PANTHER" id="PTHR23511">
    <property type="entry name" value="SYNAPTIC VESICLE GLYCOPROTEIN 2"/>
    <property type="match status" value="1"/>
</dbReference>
<dbReference type="Pfam" id="PF00083">
    <property type="entry name" value="Sugar_tr"/>
    <property type="match status" value="1"/>
</dbReference>
<name>A0ABS9Q483_9MICO</name>
<dbReference type="InterPro" id="IPR020846">
    <property type="entry name" value="MFS_dom"/>
</dbReference>
<evidence type="ECO:0000259" key="8">
    <source>
        <dbReference type="PROSITE" id="PS50850"/>
    </source>
</evidence>
<protein>
    <submittedName>
        <fullName evidence="9">MFS transporter</fullName>
    </submittedName>
</protein>
<feature type="transmembrane region" description="Helical" evidence="7">
    <location>
        <begin position="283"/>
        <end position="306"/>
    </location>
</feature>
<feature type="transmembrane region" description="Helical" evidence="7">
    <location>
        <begin position="109"/>
        <end position="128"/>
    </location>
</feature>
<evidence type="ECO:0000256" key="5">
    <source>
        <dbReference type="ARBA" id="ARBA00023136"/>
    </source>
</evidence>
<evidence type="ECO:0000313" key="10">
    <source>
        <dbReference type="Proteomes" id="UP001521931"/>
    </source>
</evidence>
<gene>
    <name evidence="9" type="ORF">MHL29_09240</name>
</gene>
<reference evidence="9 10" key="1">
    <citation type="submission" date="2022-02" db="EMBL/GenBank/DDBJ databases">
        <title>Uncovering new skin microbiome diversity through culturing and metagenomics.</title>
        <authorList>
            <person name="Conlan S."/>
            <person name="Deming C."/>
            <person name="Nisc Comparative Sequencing Program N."/>
            <person name="Segre J.A."/>
        </authorList>
    </citation>
    <scope>NUCLEOTIDE SEQUENCE [LARGE SCALE GENOMIC DNA]</scope>
    <source>
        <strain evidence="9 10">ACRQZ</strain>
    </source>
</reference>
<sequence length="463" mass="48512">MPATSTGPLGSTGPTVPATGLDRHLTRTERLDRLPFTSKHRRLLAGSGVGWALDAMDVGLISFVLTALARQWQLSPTEVSWIASIGSLGMAVGATLGGLLADRIGRRQVFALTLLVYGLATGASALAGSVAVLMALRFVVGLGLGSELPVASTLISEYSPAHIRGRVVVGLESFWAIGWILAALIGYFVIPGSADGWRWAMALGVVPALYALVVRATLPESVRFLESKGRYAEAESAVRSFEEPAGVPAPDHAPDAAIDAPVAPTGPVPGLWSSRYRLRTASLWAVWFCVNFSYYGAFIWLPSLLFAQGFDMVKSFEYTLWITLAQLPGYAVSAWLIEAWGRRATLTTFLIGSACAAGAFGMASSVPAILAAGCALSFFNLGAWGALYAVTPEIYPTVMRGTGSGASAGFGRIASILAPLAVPPLKAAGGTGLVFTTFAVAFAIAAFSALGLPELRGKELEEL</sequence>
<feature type="transmembrane region" description="Helical" evidence="7">
    <location>
        <begin position="402"/>
        <end position="422"/>
    </location>
</feature>
<accession>A0ABS9Q483</accession>
<keyword evidence="4 7" id="KW-1133">Transmembrane helix</keyword>
<feature type="transmembrane region" description="Helical" evidence="7">
    <location>
        <begin position="43"/>
        <end position="69"/>
    </location>
</feature>
<dbReference type="InterPro" id="IPR005828">
    <property type="entry name" value="MFS_sugar_transport-like"/>
</dbReference>
<evidence type="ECO:0000256" key="3">
    <source>
        <dbReference type="ARBA" id="ARBA00022692"/>
    </source>
</evidence>
<dbReference type="PROSITE" id="PS00216">
    <property type="entry name" value="SUGAR_TRANSPORT_1"/>
    <property type="match status" value="2"/>
</dbReference>
<dbReference type="SUPFAM" id="SSF103473">
    <property type="entry name" value="MFS general substrate transporter"/>
    <property type="match status" value="1"/>
</dbReference>
<keyword evidence="5 7" id="KW-0472">Membrane</keyword>
<evidence type="ECO:0000256" key="7">
    <source>
        <dbReference type="SAM" id="Phobius"/>
    </source>
</evidence>
<feature type="transmembrane region" description="Helical" evidence="7">
    <location>
        <begin position="369"/>
        <end position="390"/>
    </location>
</feature>
<dbReference type="EMBL" id="JAKRCV010000025">
    <property type="protein sequence ID" value="MCG7322070.1"/>
    <property type="molecule type" value="Genomic_DNA"/>
</dbReference>
<dbReference type="PROSITE" id="PS00217">
    <property type="entry name" value="SUGAR_TRANSPORT_2"/>
    <property type="match status" value="1"/>
</dbReference>
<feature type="compositionally biased region" description="Low complexity" evidence="6">
    <location>
        <begin position="1"/>
        <end position="17"/>
    </location>
</feature>
<evidence type="ECO:0000256" key="4">
    <source>
        <dbReference type="ARBA" id="ARBA00022989"/>
    </source>
</evidence>
<feature type="transmembrane region" description="Helical" evidence="7">
    <location>
        <begin position="167"/>
        <end position="190"/>
    </location>
</feature>
<dbReference type="Gene3D" id="1.20.1250.20">
    <property type="entry name" value="MFS general substrate transporter like domains"/>
    <property type="match status" value="2"/>
</dbReference>
<comment type="caution">
    <text evidence="9">The sequence shown here is derived from an EMBL/GenBank/DDBJ whole genome shotgun (WGS) entry which is preliminary data.</text>
</comment>
<dbReference type="PROSITE" id="PS50850">
    <property type="entry name" value="MFS"/>
    <property type="match status" value="1"/>
</dbReference>
<feature type="transmembrane region" description="Helical" evidence="7">
    <location>
        <begin position="318"/>
        <end position="337"/>
    </location>
</feature>
<evidence type="ECO:0000256" key="2">
    <source>
        <dbReference type="ARBA" id="ARBA00022448"/>
    </source>
</evidence>